<dbReference type="EMBL" id="QQBC01000015">
    <property type="protein sequence ID" value="RDI60466.1"/>
    <property type="molecule type" value="Genomic_DNA"/>
</dbReference>
<sequence>MTDKRRTSDRATPIRDALRIVNKYVTNPAMMHLAGRKHWYASVIRHTGRRTGESYATPVVAERVADGFIIPLPYGTRVDWLRHVLSSGRATIRTGGRTYDVVEPEIIDAASAAPQLSPERRRAFQRFGSKHYLKLRSVPTTSR</sequence>
<dbReference type="STRING" id="1210086.GCA_001613105_04584"/>
<reference evidence="1 2" key="1">
    <citation type="submission" date="2018-07" db="EMBL/GenBank/DDBJ databases">
        <title>Genomic Encyclopedia of Type Strains, Phase IV (KMG-IV): sequencing the most valuable type-strain genomes for metagenomic binning, comparative biology and taxonomic classification.</title>
        <authorList>
            <person name="Goeker M."/>
        </authorList>
    </citation>
    <scope>NUCLEOTIDE SEQUENCE [LARGE SCALE GENOMIC DNA]</scope>
    <source>
        <strain evidence="1 2">DSM 44290</strain>
    </source>
</reference>
<dbReference type="RefSeq" id="WP_068001130.1">
    <property type="nucleotide sequence ID" value="NZ_QQBC01000015.1"/>
</dbReference>
<keyword evidence="2" id="KW-1185">Reference proteome</keyword>
<dbReference type="Gene3D" id="2.30.110.10">
    <property type="entry name" value="Electron Transport, Fmn-binding Protein, Chain A"/>
    <property type="match status" value="1"/>
</dbReference>
<dbReference type="InterPro" id="IPR012349">
    <property type="entry name" value="Split_barrel_FMN-bd"/>
</dbReference>
<dbReference type="AlphaFoldDB" id="A0A370HPG1"/>
<accession>A0A370HPG1</accession>
<comment type="caution">
    <text evidence="1">The sequence shown here is derived from an EMBL/GenBank/DDBJ whole genome shotgun (WGS) entry which is preliminary data.</text>
</comment>
<name>A0A370HPG1_9NOCA</name>
<evidence type="ECO:0000313" key="1">
    <source>
        <dbReference type="EMBL" id="RDI60466.1"/>
    </source>
</evidence>
<gene>
    <name evidence="1" type="ORF">DFR76_11596</name>
</gene>
<evidence type="ECO:0000313" key="2">
    <source>
        <dbReference type="Proteomes" id="UP000254869"/>
    </source>
</evidence>
<protein>
    <submittedName>
        <fullName evidence="1">Deazaflavin-dependent oxidoreductase (Nitroreductase family)</fullName>
    </submittedName>
</protein>
<organism evidence="1 2">
    <name type="scientific">Nocardia pseudobrasiliensis</name>
    <dbReference type="NCBI Taxonomy" id="45979"/>
    <lineage>
        <taxon>Bacteria</taxon>
        <taxon>Bacillati</taxon>
        <taxon>Actinomycetota</taxon>
        <taxon>Actinomycetes</taxon>
        <taxon>Mycobacteriales</taxon>
        <taxon>Nocardiaceae</taxon>
        <taxon>Nocardia</taxon>
    </lineage>
</organism>
<dbReference type="Proteomes" id="UP000254869">
    <property type="component" value="Unassembled WGS sequence"/>
</dbReference>
<proteinExistence type="predicted"/>